<dbReference type="Proteomes" id="UP001337655">
    <property type="component" value="Unassembled WGS sequence"/>
</dbReference>
<evidence type="ECO:0008006" key="4">
    <source>
        <dbReference type="Google" id="ProtNLM"/>
    </source>
</evidence>
<protein>
    <recommendedName>
        <fullName evidence="4">Myb-like domain-containing protein</fullName>
    </recommendedName>
</protein>
<feature type="compositionally biased region" description="Polar residues" evidence="1">
    <location>
        <begin position="18"/>
        <end position="27"/>
    </location>
</feature>
<feature type="region of interest" description="Disordered" evidence="1">
    <location>
        <begin position="499"/>
        <end position="524"/>
    </location>
</feature>
<feature type="region of interest" description="Disordered" evidence="1">
    <location>
        <begin position="416"/>
        <end position="446"/>
    </location>
</feature>
<dbReference type="EMBL" id="JAVRRT010000008">
    <property type="protein sequence ID" value="KAK5169659.1"/>
    <property type="molecule type" value="Genomic_DNA"/>
</dbReference>
<evidence type="ECO:0000313" key="2">
    <source>
        <dbReference type="EMBL" id="KAK5169659.1"/>
    </source>
</evidence>
<keyword evidence="3" id="KW-1185">Reference proteome</keyword>
<accession>A0AAV9PCI8</accession>
<dbReference type="AlphaFoldDB" id="A0AAV9PCI8"/>
<sequence length="857" mass="95516">MAKLSSVPPEEGRAQEGPQRTTRATRSMSKEPSMPPTLQKARGGAKKGGRKAKRVANSVENADHDLPTVDEDAGPEEELPQEPTIGEDIPSAVNTDRTRQESVLSGFSGTTVNTTFSQEEIEDMDRDTILYHLPRLLTTADDLVTLLVPADPRSRPVVRQEIRDKGTRLNKLYNNRVRSLGIDKESFGTTAYIAPSRVVRALLQVQDVQDIPEELWRPDCLIYKINLSTMLRTLLVDITDQQANLEQRNQLEDLQTSFDSTIAGPRLGDRDLQYLLSLLRQIAIVQLCYLSPDQPFNPRKRIENVFYGPNEDATWTFKHQSAVDKMGLSEEEKIGCANFIQSVASELIDHFKGGPATLNSNIDQLKAKYPWEQFVDETIEYFLGRKQELDDQIADVGGAEQVVTALGAEVERRLAEKDAQAKRESLPYPAPAPKSTAAKDKEEDAKKKKAMKALFMRSKALSNHDAAMQDLRGSAAAALETAAATAPVAQMTDPALIEHNAPVGDDWQPLQSNDYAVPASEPAQPAARSYLADLAGLKEDQKRKSTKRKGKSLLDRQEGAQRVAFNDPGQSQFSEYAPPPNLQYTAPPSHAQGPYYPSSSRASNKRPYEAAEEDEPEAFDPSQDQGFEVDNRNLAAADQRRLEAPQPAHLQQRHPAQLPVREPSIAAASRASHSPSKSQRRNPGSSIPAPLIIDPVNFDQQLTPEEGYQRAKIAARHNTLVAAQSKSKEPQARRPWNQHEEEALIDYIVLGSDDGISYSKIKSLDRSRLDGPRLDGRSAEDIRFKARNMKEVFMRARQELPKNFNYIVLDRKAIDKLRRLGVEYEQPRIRGGRGVVDLNQVEIEEPEVDGRLEEMNG</sequence>
<name>A0AAV9PCI8_9PEZI</name>
<comment type="caution">
    <text evidence="2">The sequence shown here is derived from an EMBL/GenBank/DDBJ whole genome shotgun (WGS) entry which is preliminary data.</text>
</comment>
<proteinExistence type="predicted"/>
<feature type="compositionally biased region" description="Acidic residues" evidence="1">
    <location>
        <begin position="68"/>
        <end position="80"/>
    </location>
</feature>
<dbReference type="RefSeq" id="XP_064659005.1">
    <property type="nucleotide sequence ID" value="XM_064802880.1"/>
</dbReference>
<organism evidence="2 3">
    <name type="scientific">Saxophila tyrrhenica</name>
    <dbReference type="NCBI Taxonomy" id="1690608"/>
    <lineage>
        <taxon>Eukaryota</taxon>
        <taxon>Fungi</taxon>
        <taxon>Dikarya</taxon>
        <taxon>Ascomycota</taxon>
        <taxon>Pezizomycotina</taxon>
        <taxon>Dothideomycetes</taxon>
        <taxon>Dothideomycetidae</taxon>
        <taxon>Mycosphaerellales</taxon>
        <taxon>Extremaceae</taxon>
        <taxon>Saxophila</taxon>
    </lineage>
</organism>
<feature type="compositionally biased region" description="Basic and acidic residues" evidence="1">
    <location>
        <begin position="437"/>
        <end position="446"/>
    </location>
</feature>
<evidence type="ECO:0000313" key="3">
    <source>
        <dbReference type="Proteomes" id="UP001337655"/>
    </source>
</evidence>
<reference evidence="2 3" key="1">
    <citation type="submission" date="2023-08" db="EMBL/GenBank/DDBJ databases">
        <title>Black Yeasts Isolated from many extreme environments.</title>
        <authorList>
            <person name="Coleine C."/>
            <person name="Stajich J.E."/>
            <person name="Selbmann L."/>
        </authorList>
    </citation>
    <scope>NUCLEOTIDE SEQUENCE [LARGE SCALE GENOMIC DNA]</scope>
    <source>
        <strain evidence="2 3">CCFEE 5935</strain>
    </source>
</reference>
<feature type="compositionally biased region" description="Basic and acidic residues" evidence="1">
    <location>
        <begin position="416"/>
        <end position="425"/>
    </location>
</feature>
<feature type="compositionally biased region" description="Basic residues" evidence="1">
    <location>
        <begin position="43"/>
        <end position="54"/>
    </location>
</feature>
<gene>
    <name evidence="2" type="ORF">LTR77_005636</name>
</gene>
<feature type="compositionally biased region" description="Polar residues" evidence="1">
    <location>
        <begin position="671"/>
        <end position="685"/>
    </location>
</feature>
<evidence type="ECO:0000256" key="1">
    <source>
        <dbReference type="SAM" id="MobiDB-lite"/>
    </source>
</evidence>
<feature type="region of interest" description="Disordered" evidence="1">
    <location>
        <begin position="664"/>
        <end position="692"/>
    </location>
</feature>
<feature type="region of interest" description="Disordered" evidence="1">
    <location>
        <begin position="538"/>
        <end position="626"/>
    </location>
</feature>
<feature type="region of interest" description="Disordered" evidence="1">
    <location>
        <begin position="1"/>
        <end position="96"/>
    </location>
</feature>
<dbReference type="GeneID" id="89926977"/>